<dbReference type="InterPro" id="IPR000372">
    <property type="entry name" value="LRRNT"/>
</dbReference>
<dbReference type="SUPFAM" id="SSF52058">
    <property type="entry name" value="L domain-like"/>
    <property type="match status" value="1"/>
</dbReference>
<keyword evidence="8 13" id="KW-1133">Transmembrane helix</keyword>
<keyword evidence="12" id="KW-0407">Ion channel</keyword>
<dbReference type="InterPro" id="IPR051432">
    <property type="entry name" value="KCNMA1_auxiliary"/>
</dbReference>
<evidence type="ECO:0000256" key="9">
    <source>
        <dbReference type="ARBA" id="ARBA00023065"/>
    </source>
</evidence>
<dbReference type="PANTHER" id="PTHR46473">
    <property type="entry name" value="GH08155P"/>
    <property type="match status" value="1"/>
</dbReference>
<dbReference type="PROSITE" id="PS51450">
    <property type="entry name" value="LRR"/>
    <property type="match status" value="1"/>
</dbReference>
<dbReference type="GO" id="GO:0034220">
    <property type="term" value="P:monoatomic ion transmembrane transport"/>
    <property type="evidence" value="ECO:0007669"/>
    <property type="project" value="UniProtKB-KW"/>
</dbReference>
<keyword evidence="3" id="KW-1003">Cell membrane</keyword>
<keyword evidence="4" id="KW-0433">Leucine-rich repeat</keyword>
<evidence type="ECO:0000259" key="14">
    <source>
        <dbReference type="SMART" id="SM00013"/>
    </source>
</evidence>
<feature type="transmembrane region" description="Helical" evidence="13">
    <location>
        <begin position="355"/>
        <end position="378"/>
    </location>
</feature>
<proteinExistence type="predicted"/>
<dbReference type="InterPro" id="IPR032675">
    <property type="entry name" value="LRR_dom_sf"/>
</dbReference>
<feature type="domain" description="LRRNT" evidence="14">
    <location>
        <begin position="53"/>
        <end position="84"/>
    </location>
</feature>
<keyword evidence="10 13" id="KW-0472">Membrane</keyword>
<dbReference type="PANTHER" id="PTHR46473:SF10">
    <property type="entry name" value="LD45603P-RELATED"/>
    <property type="match status" value="1"/>
</dbReference>
<comment type="subcellular location">
    <subcellularLocation>
        <location evidence="1">Cell membrane</location>
        <topology evidence="1">Single-pass membrane protein</topology>
    </subcellularLocation>
</comment>
<dbReference type="SMART" id="SM00013">
    <property type="entry name" value="LRRNT"/>
    <property type="match status" value="1"/>
</dbReference>
<sequence length="401" mass="44990">MPMHEYQIKIPEICVFYKINYISFESIPDGKQTSVMMILLLLFSLLLFQGGCTCPVQCDCTETSVLCEGRSLTQIPTLNVEGSPAILDLSGNQFTFLTIGDLAFPGSRHVVELFLNNSGIADICGGVFDSLENLQELYLGGNFLSSIGEDIVARLDGLVVLEMSNNYFYENMPVLVSESLEVLSMANSKISNIPDKALSYLPNLKLLLLQQNDLQTISMEVFRAVPADSLFMRLSFNPWVCNCANVELFRFLDNKSLIDRTDPYHCLIDSGVMDIYGKTGRKFARKHCNKNMDLDDGLNESRAMIDENRKSLETPTESKRKYLDAGREGFEKNLVSPPETITRGCALSSITIFDFYLILVIAIISGFVFGAILSILCYNIRLRYRKLEPTSDSKVELLQKL</sequence>
<gene>
    <name evidence="15" type="ORF">GWI33_006182</name>
</gene>
<evidence type="ECO:0000256" key="2">
    <source>
        <dbReference type="ARBA" id="ARBA00022448"/>
    </source>
</evidence>
<evidence type="ECO:0000313" key="15">
    <source>
        <dbReference type="EMBL" id="KAF7280270.1"/>
    </source>
</evidence>
<dbReference type="SMART" id="SM00369">
    <property type="entry name" value="LRR_TYP"/>
    <property type="match status" value="3"/>
</dbReference>
<keyword evidence="7" id="KW-0677">Repeat</keyword>
<evidence type="ECO:0000256" key="13">
    <source>
        <dbReference type="SAM" id="Phobius"/>
    </source>
</evidence>
<dbReference type="Gene3D" id="3.80.10.10">
    <property type="entry name" value="Ribonuclease Inhibitor"/>
    <property type="match status" value="2"/>
</dbReference>
<name>A0A834IM91_RHYFE</name>
<evidence type="ECO:0000313" key="16">
    <source>
        <dbReference type="Proteomes" id="UP000625711"/>
    </source>
</evidence>
<dbReference type="AlphaFoldDB" id="A0A834IM91"/>
<dbReference type="Pfam" id="PF13855">
    <property type="entry name" value="LRR_8"/>
    <property type="match status" value="2"/>
</dbReference>
<protein>
    <recommendedName>
        <fullName evidence="14">LRRNT domain-containing protein</fullName>
    </recommendedName>
</protein>
<accession>A0A834IM91</accession>
<dbReference type="InterPro" id="IPR003591">
    <property type="entry name" value="Leu-rich_rpt_typical-subtyp"/>
</dbReference>
<evidence type="ECO:0000256" key="12">
    <source>
        <dbReference type="ARBA" id="ARBA00023303"/>
    </source>
</evidence>
<dbReference type="EMBL" id="JAACXV010000309">
    <property type="protein sequence ID" value="KAF7280270.1"/>
    <property type="molecule type" value="Genomic_DNA"/>
</dbReference>
<organism evidence="15 16">
    <name type="scientific">Rhynchophorus ferrugineus</name>
    <name type="common">Red palm weevil</name>
    <name type="synonym">Curculio ferrugineus</name>
    <dbReference type="NCBI Taxonomy" id="354439"/>
    <lineage>
        <taxon>Eukaryota</taxon>
        <taxon>Metazoa</taxon>
        <taxon>Ecdysozoa</taxon>
        <taxon>Arthropoda</taxon>
        <taxon>Hexapoda</taxon>
        <taxon>Insecta</taxon>
        <taxon>Pterygota</taxon>
        <taxon>Neoptera</taxon>
        <taxon>Endopterygota</taxon>
        <taxon>Coleoptera</taxon>
        <taxon>Polyphaga</taxon>
        <taxon>Cucujiformia</taxon>
        <taxon>Curculionidae</taxon>
        <taxon>Dryophthorinae</taxon>
        <taxon>Rhynchophorus</taxon>
    </lineage>
</organism>
<keyword evidence="6" id="KW-0732">Signal</keyword>
<evidence type="ECO:0000256" key="10">
    <source>
        <dbReference type="ARBA" id="ARBA00023136"/>
    </source>
</evidence>
<evidence type="ECO:0000256" key="3">
    <source>
        <dbReference type="ARBA" id="ARBA00022475"/>
    </source>
</evidence>
<dbReference type="InterPro" id="IPR001611">
    <property type="entry name" value="Leu-rich_rpt"/>
</dbReference>
<keyword evidence="2" id="KW-0813">Transport</keyword>
<comment type="caution">
    <text evidence="15">The sequence shown here is derived from an EMBL/GenBank/DDBJ whole genome shotgun (WGS) entry which is preliminary data.</text>
</comment>
<dbReference type="Pfam" id="PF01462">
    <property type="entry name" value="LRRNT"/>
    <property type="match status" value="1"/>
</dbReference>
<evidence type="ECO:0000256" key="4">
    <source>
        <dbReference type="ARBA" id="ARBA00022614"/>
    </source>
</evidence>
<keyword evidence="16" id="KW-1185">Reference proteome</keyword>
<dbReference type="GO" id="GO:0005886">
    <property type="term" value="C:plasma membrane"/>
    <property type="evidence" value="ECO:0007669"/>
    <property type="project" value="UniProtKB-SubCell"/>
</dbReference>
<reference evidence="15" key="1">
    <citation type="submission" date="2020-08" db="EMBL/GenBank/DDBJ databases">
        <title>Genome sequencing and assembly of the red palm weevil Rhynchophorus ferrugineus.</title>
        <authorList>
            <person name="Dias G.B."/>
            <person name="Bergman C.M."/>
            <person name="Manee M."/>
        </authorList>
    </citation>
    <scope>NUCLEOTIDE SEQUENCE</scope>
    <source>
        <strain evidence="15">AA-2017</strain>
        <tissue evidence="15">Whole larva</tissue>
    </source>
</reference>
<evidence type="ECO:0000256" key="8">
    <source>
        <dbReference type="ARBA" id="ARBA00022989"/>
    </source>
</evidence>
<evidence type="ECO:0000256" key="11">
    <source>
        <dbReference type="ARBA" id="ARBA00023157"/>
    </source>
</evidence>
<dbReference type="OrthoDB" id="694479at2759"/>
<dbReference type="Proteomes" id="UP000625711">
    <property type="component" value="Unassembled WGS sequence"/>
</dbReference>
<evidence type="ECO:0000256" key="7">
    <source>
        <dbReference type="ARBA" id="ARBA00022737"/>
    </source>
</evidence>
<keyword evidence="5 13" id="KW-0812">Transmembrane</keyword>
<keyword evidence="11" id="KW-1015">Disulfide bond</keyword>
<evidence type="ECO:0000256" key="5">
    <source>
        <dbReference type="ARBA" id="ARBA00022692"/>
    </source>
</evidence>
<keyword evidence="9" id="KW-0406">Ion transport</keyword>
<evidence type="ECO:0000256" key="6">
    <source>
        <dbReference type="ARBA" id="ARBA00022729"/>
    </source>
</evidence>
<evidence type="ECO:0000256" key="1">
    <source>
        <dbReference type="ARBA" id="ARBA00004162"/>
    </source>
</evidence>